<dbReference type="AlphaFoldDB" id="A0AAN8DSY7"/>
<gene>
    <name evidence="2" type="ORF">CgunFtcFv8_013696</name>
</gene>
<sequence>MDRISRRSRGGGGLKFGGRRIAPLLFADDVVLMASSVCDLQHSLDWFATECAAAGMRISTSKSEAMVLSRKPMDCPLQVGHESLPQVKEFKYLRVLFSSEGTMEREMGRRIGAAGAVLQ</sequence>
<keyword evidence="3" id="KW-1185">Reference proteome</keyword>
<feature type="domain" description="Reverse transcriptase" evidence="1">
    <location>
        <begin position="24"/>
        <end position="93"/>
    </location>
</feature>
<accession>A0AAN8DSY7</accession>
<evidence type="ECO:0000313" key="3">
    <source>
        <dbReference type="Proteomes" id="UP001331515"/>
    </source>
</evidence>
<dbReference type="Proteomes" id="UP001331515">
    <property type="component" value="Unassembled WGS sequence"/>
</dbReference>
<name>A0AAN8DSY7_CHAGU</name>
<proteinExistence type="predicted"/>
<dbReference type="Pfam" id="PF00078">
    <property type="entry name" value="RVT_1"/>
    <property type="match status" value="1"/>
</dbReference>
<organism evidence="2 3">
    <name type="scientific">Champsocephalus gunnari</name>
    <name type="common">Mackerel icefish</name>
    <dbReference type="NCBI Taxonomy" id="52237"/>
    <lineage>
        <taxon>Eukaryota</taxon>
        <taxon>Metazoa</taxon>
        <taxon>Chordata</taxon>
        <taxon>Craniata</taxon>
        <taxon>Vertebrata</taxon>
        <taxon>Euteleostomi</taxon>
        <taxon>Actinopterygii</taxon>
        <taxon>Neopterygii</taxon>
        <taxon>Teleostei</taxon>
        <taxon>Neoteleostei</taxon>
        <taxon>Acanthomorphata</taxon>
        <taxon>Eupercaria</taxon>
        <taxon>Perciformes</taxon>
        <taxon>Notothenioidei</taxon>
        <taxon>Channichthyidae</taxon>
        <taxon>Champsocephalus</taxon>
    </lineage>
</organism>
<evidence type="ECO:0000259" key="1">
    <source>
        <dbReference type="Pfam" id="PF00078"/>
    </source>
</evidence>
<protein>
    <recommendedName>
        <fullName evidence="1">Reverse transcriptase domain-containing protein</fullName>
    </recommendedName>
</protein>
<dbReference type="EMBL" id="JAURVH010001518">
    <property type="protein sequence ID" value="KAK5928647.1"/>
    <property type="molecule type" value="Genomic_DNA"/>
</dbReference>
<comment type="caution">
    <text evidence="2">The sequence shown here is derived from an EMBL/GenBank/DDBJ whole genome shotgun (WGS) entry which is preliminary data.</text>
</comment>
<dbReference type="InterPro" id="IPR000477">
    <property type="entry name" value="RT_dom"/>
</dbReference>
<dbReference type="PANTHER" id="PTHR47027:SF30">
    <property type="entry name" value="THAP-TYPE DOMAIN-CONTAINING PROTEIN"/>
    <property type="match status" value="1"/>
</dbReference>
<dbReference type="PANTHER" id="PTHR47027">
    <property type="entry name" value="REVERSE TRANSCRIPTASE DOMAIN-CONTAINING PROTEIN"/>
    <property type="match status" value="1"/>
</dbReference>
<evidence type="ECO:0000313" key="2">
    <source>
        <dbReference type="EMBL" id="KAK5928647.1"/>
    </source>
</evidence>
<reference evidence="2 3" key="1">
    <citation type="journal article" date="2023" name="Mol. Biol. Evol.">
        <title>Genomics of Secondarily Temperate Adaptation in the Only Non-Antarctic Icefish.</title>
        <authorList>
            <person name="Rivera-Colon A.G."/>
            <person name="Rayamajhi N."/>
            <person name="Minhas B.F."/>
            <person name="Madrigal G."/>
            <person name="Bilyk K.T."/>
            <person name="Yoon V."/>
            <person name="Hune M."/>
            <person name="Gregory S."/>
            <person name="Cheng C.H.C."/>
            <person name="Catchen J.M."/>
        </authorList>
    </citation>
    <scope>NUCLEOTIDE SEQUENCE [LARGE SCALE GENOMIC DNA]</scope>
    <source>
        <tissue evidence="2">White muscle</tissue>
    </source>
</reference>